<evidence type="ECO:0000313" key="2">
    <source>
        <dbReference type="Proteomes" id="UP000221961"/>
    </source>
</evidence>
<dbReference type="KEGG" id="ntp:CRH09_09330"/>
<evidence type="ECO:0008006" key="3">
    <source>
        <dbReference type="Google" id="ProtNLM"/>
    </source>
</evidence>
<name>A0A291RFL9_9NOCA</name>
<organism evidence="1 2">
    <name type="scientific">Nocardia terpenica</name>
    <dbReference type="NCBI Taxonomy" id="455432"/>
    <lineage>
        <taxon>Bacteria</taxon>
        <taxon>Bacillati</taxon>
        <taxon>Actinomycetota</taxon>
        <taxon>Actinomycetes</taxon>
        <taxon>Mycobacteriales</taxon>
        <taxon>Nocardiaceae</taxon>
        <taxon>Nocardia</taxon>
    </lineage>
</organism>
<dbReference type="EMBL" id="CP023778">
    <property type="protein sequence ID" value="ATL66376.1"/>
    <property type="molecule type" value="Genomic_DNA"/>
</dbReference>
<protein>
    <recommendedName>
        <fullName evidence="3">PE domain-containing protein</fullName>
    </recommendedName>
</protein>
<proteinExistence type="predicted"/>
<dbReference type="Pfam" id="PF10824">
    <property type="entry name" value="T7SS_ESX_EspC"/>
    <property type="match status" value="1"/>
</dbReference>
<gene>
    <name evidence="1" type="ORF">CRH09_09330</name>
</gene>
<evidence type="ECO:0000313" key="1">
    <source>
        <dbReference type="EMBL" id="ATL66376.1"/>
    </source>
</evidence>
<dbReference type="InterPro" id="IPR022536">
    <property type="entry name" value="EspC"/>
</dbReference>
<sequence length="114" mass="12203">MSDDDLSVDPGKLRDIGSQLNDIAAQAVADTNKYFNSQADAAKDNPGFATGPELIEFANRLHTEINGFITDLSANAEKIVQAAQAYQSTDDDYAGVMRELSALNGQTKPTLPGR</sequence>
<dbReference type="GeneID" id="88357609"/>
<accession>A0A291RFL9</accession>
<dbReference type="GO" id="GO:0009306">
    <property type="term" value="P:protein secretion"/>
    <property type="evidence" value="ECO:0007669"/>
    <property type="project" value="InterPro"/>
</dbReference>
<dbReference type="RefSeq" id="WP_098693577.1">
    <property type="nucleotide sequence ID" value="NZ_CP023778.1"/>
</dbReference>
<dbReference type="Proteomes" id="UP000221961">
    <property type="component" value="Chromosome"/>
</dbReference>
<dbReference type="AlphaFoldDB" id="A0A291RFL9"/>
<reference evidence="1 2" key="1">
    <citation type="submission" date="2017-10" db="EMBL/GenBank/DDBJ databases">
        <title>Comparative genomics between pathogenic Norcardia.</title>
        <authorList>
            <person name="Zeng L."/>
        </authorList>
    </citation>
    <scope>NUCLEOTIDE SEQUENCE [LARGE SCALE GENOMIC DNA]</scope>
    <source>
        <strain evidence="1 2">NC_YFY_NT001</strain>
    </source>
</reference>